<dbReference type="Proteomes" id="UP000274593">
    <property type="component" value="Chromosome"/>
</dbReference>
<organism evidence="1 2">
    <name type="scientific">Tenacibaculum singaporense</name>
    <dbReference type="NCBI Taxonomy" id="2358479"/>
    <lineage>
        <taxon>Bacteria</taxon>
        <taxon>Pseudomonadati</taxon>
        <taxon>Bacteroidota</taxon>
        <taxon>Flavobacteriia</taxon>
        <taxon>Flavobacteriales</taxon>
        <taxon>Flavobacteriaceae</taxon>
        <taxon>Tenacibaculum</taxon>
    </lineage>
</organism>
<dbReference type="KEGG" id="tsig:D6T69_01745"/>
<sequence>MEGEIKNGYYYPTISELREINKASFDHFLATLEFENNKFDTSIDSLISSKEKDIKTLNEKLKKYPQQEFNHQNFNAKTFNFENESSRLEVESEIWSIQEELKALAEMKIVYAFKFIELNIKKLISDAFRIKNKRDFFNWKTVETFLNSKNINLKKVKGYEEIYQLKQLNNSIKHSKKVEEKTLKLIFNKEEYDRVPTCPFFSEKIITYKHLLIFYTRIEPFIKKFLSDLCNMIYKELYIFSKDKIENLAEDLVLRMEKEDALELIDKIKKHY</sequence>
<reference evidence="1 2" key="1">
    <citation type="submission" date="2018-09" db="EMBL/GenBank/DDBJ databases">
        <title>Insights into the microbiota of Asian seabass (Lates calcarifer) with tenacibaculosis symptoms and description of sp. nov. Tenacibaculum singaporense.</title>
        <authorList>
            <person name="Miyake S."/>
            <person name="Soh M."/>
            <person name="Azman M.N."/>
            <person name="Ngoh S.Y."/>
            <person name="Orban L."/>
        </authorList>
    </citation>
    <scope>NUCLEOTIDE SEQUENCE [LARGE SCALE GENOMIC DNA]</scope>
    <source>
        <strain evidence="1 2">DSM 106434</strain>
    </source>
</reference>
<keyword evidence="2" id="KW-1185">Reference proteome</keyword>
<protein>
    <submittedName>
        <fullName evidence="1">Uncharacterized protein</fullName>
    </submittedName>
</protein>
<evidence type="ECO:0000313" key="2">
    <source>
        <dbReference type="Proteomes" id="UP000274593"/>
    </source>
</evidence>
<name>A0A3S8R3Y3_9FLAO</name>
<accession>A0A3S8R3Y3</accession>
<gene>
    <name evidence="1" type="ORF">D6T69_01745</name>
</gene>
<dbReference type="AlphaFoldDB" id="A0A3S8R3Y3"/>
<dbReference type="EMBL" id="CP032548">
    <property type="protein sequence ID" value="AZJ34318.1"/>
    <property type="molecule type" value="Genomic_DNA"/>
</dbReference>
<evidence type="ECO:0000313" key="1">
    <source>
        <dbReference type="EMBL" id="AZJ34318.1"/>
    </source>
</evidence>
<proteinExistence type="predicted"/>
<dbReference type="RefSeq" id="WP_125066166.1">
    <property type="nucleotide sequence ID" value="NZ_CP032548.1"/>
</dbReference>